<keyword evidence="1" id="KW-1185">Reference proteome</keyword>
<evidence type="ECO:0000313" key="1">
    <source>
        <dbReference type="Proteomes" id="UP000694844"/>
    </source>
</evidence>
<accession>A0A8B8CHS9</accession>
<reference evidence="2" key="2">
    <citation type="submission" date="2025-08" db="UniProtKB">
        <authorList>
            <consortium name="RefSeq"/>
        </authorList>
    </citation>
    <scope>IDENTIFICATION</scope>
    <source>
        <tissue evidence="2">Whole sample</tissue>
    </source>
</reference>
<dbReference type="AlphaFoldDB" id="A0A8B8CHS9"/>
<dbReference type="KEGG" id="cvn:111119414"/>
<evidence type="ECO:0000313" key="2">
    <source>
        <dbReference type="RefSeq" id="XP_022315265.1"/>
    </source>
</evidence>
<dbReference type="OrthoDB" id="6065195at2759"/>
<gene>
    <name evidence="2" type="primary">LOC111119414</name>
</gene>
<name>A0A8B8CHS9_CRAVI</name>
<reference evidence="1" key="1">
    <citation type="submission" date="2024-06" db="UniProtKB">
        <authorList>
            <consortium name="RefSeq"/>
        </authorList>
    </citation>
    <scope>NUCLEOTIDE SEQUENCE [LARGE SCALE GENOMIC DNA]</scope>
</reference>
<dbReference type="Proteomes" id="UP000694844">
    <property type="component" value="Chromosome 1"/>
</dbReference>
<protein>
    <submittedName>
        <fullName evidence="2">Uncharacterized protein LOC111119414 isoform X1</fullName>
    </submittedName>
</protein>
<proteinExistence type="predicted"/>
<organism evidence="1 2">
    <name type="scientific">Crassostrea virginica</name>
    <name type="common">Eastern oyster</name>
    <dbReference type="NCBI Taxonomy" id="6565"/>
    <lineage>
        <taxon>Eukaryota</taxon>
        <taxon>Metazoa</taxon>
        <taxon>Spiralia</taxon>
        <taxon>Lophotrochozoa</taxon>
        <taxon>Mollusca</taxon>
        <taxon>Bivalvia</taxon>
        <taxon>Autobranchia</taxon>
        <taxon>Pteriomorphia</taxon>
        <taxon>Ostreida</taxon>
        <taxon>Ostreoidea</taxon>
        <taxon>Ostreidae</taxon>
        <taxon>Crassostrea</taxon>
    </lineage>
</organism>
<dbReference type="RefSeq" id="XP_022315265.1">
    <property type="nucleotide sequence ID" value="XM_022459557.1"/>
</dbReference>
<dbReference type="GeneID" id="111119414"/>
<sequence>MGYSEVMRLGELITVLSLIFLVTFSLGDGAPQWRPQGRFGKRLDQRFPSSWQQVSGTEKDIDMFPVLEEQTDLQTNNVDNIINVLKKVCVESNVPGLYKCYRRSDSGFRTSSGETR</sequence>